<gene>
    <name evidence="14" type="primary">folP</name>
    <name evidence="14" type="ORF">JAO82_11680</name>
</gene>
<dbReference type="GO" id="GO:0046872">
    <property type="term" value="F:metal ion binding"/>
    <property type="evidence" value="ECO:0007669"/>
    <property type="project" value="UniProtKB-KW"/>
</dbReference>
<dbReference type="GO" id="GO:0046656">
    <property type="term" value="P:folic acid biosynthetic process"/>
    <property type="evidence" value="ECO:0007669"/>
    <property type="project" value="UniProtKB-KW"/>
</dbReference>
<dbReference type="PROSITE" id="PS00792">
    <property type="entry name" value="DHPS_1"/>
    <property type="match status" value="1"/>
</dbReference>
<evidence type="ECO:0000256" key="5">
    <source>
        <dbReference type="ARBA" id="ARBA00012458"/>
    </source>
</evidence>
<dbReference type="InterPro" id="IPR011005">
    <property type="entry name" value="Dihydropteroate_synth-like_sf"/>
</dbReference>
<evidence type="ECO:0000256" key="12">
    <source>
        <dbReference type="RuleBase" id="RU361205"/>
    </source>
</evidence>
<evidence type="ECO:0000256" key="11">
    <source>
        <dbReference type="ARBA" id="ARBA00030193"/>
    </source>
</evidence>
<evidence type="ECO:0000256" key="2">
    <source>
        <dbReference type="ARBA" id="ARBA00001946"/>
    </source>
</evidence>
<dbReference type="PROSITE" id="PS00793">
    <property type="entry name" value="DHPS_2"/>
    <property type="match status" value="1"/>
</dbReference>
<dbReference type="GO" id="GO:0004156">
    <property type="term" value="F:dihydropteroate synthase activity"/>
    <property type="evidence" value="ECO:0007669"/>
    <property type="project" value="UniProtKB-EC"/>
</dbReference>
<accession>A0A934M2D7</accession>
<dbReference type="InterPro" id="IPR006390">
    <property type="entry name" value="DHP_synth_dom"/>
</dbReference>
<proteinExistence type="inferred from homology"/>
<evidence type="ECO:0000313" key="15">
    <source>
        <dbReference type="Proteomes" id="UP000613255"/>
    </source>
</evidence>
<evidence type="ECO:0000259" key="13">
    <source>
        <dbReference type="PROSITE" id="PS50972"/>
    </source>
</evidence>
<feature type="domain" description="Pterin-binding" evidence="13">
    <location>
        <begin position="73"/>
        <end position="327"/>
    </location>
</feature>
<dbReference type="RefSeq" id="WP_198686562.1">
    <property type="nucleotide sequence ID" value="NZ_JAEIJD010000010.1"/>
</dbReference>
<dbReference type="PANTHER" id="PTHR20941">
    <property type="entry name" value="FOLATE SYNTHESIS PROTEINS"/>
    <property type="match status" value="1"/>
</dbReference>
<keyword evidence="9 12" id="KW-0460">Magnesium</keyword>
<dbReference type="PANTHER" id="PTHR20941:SF1">
    <property type="entry name" value="FOLIC ACID SYNTHESIS PROTEIN FOL1"/>
    <property type="match status" value="1"/>
</dbReference>
<dbReference type="EMBL" id="JAEIJD010000010">
    <property type="protein sequence ID" value="MBI6630536.1"/>
    <property type="molecule type" value="Genomic_DNA"/>
</dbReference>
<evidence type="ECO:0000256" key="6">
    <source>
        <dbReference type="ARBA" id="ARBA00016919"/>
    </source>
</evidence>
<comment type="pathway">
    <text evidence="3 12">Cofactor biosynthesis; tetrahydrofolate biosynthesis; 7,8-dihydrofolate from 2-amino-4-hydroxy-6-hydroxymethyl-7,8-dihydropteridine diphosphate and 4-aminobenzoate: step 1/2.</text>
</comment>
<dbReference type="NCBIfam" id="TIGR01496">
    <property type="entry name" value="DHPS"/>
    <property type="match status" value="1"/>
</dbReference>
<organism evidence="14 15">
    <name type="scientific">Pontibaca salina</name>
    <dbReference type="NCBI Taxonomy" id="2795731"/>
    <lineage>
        <taxon>Bacteria</taxon>
        <taxon>Pseudomonadati</taxon>
        <taxon>Pseudomonadota</taxon>
        <taxon>Alphaproteobacteria</taxon>
        <taxon>Rhodobacterales</taxon>
        <taxon>Roseobacteraceae</taxon>
        <taxon>Pontibaca</taxon>
    </lineage>
</organism>
<evidence type="ECO:0000256" key="10">
    <source>
        <dbReference type="ARBA" id="ARBA00022909"/>
    </source>
</evidence>
<evidence type="ECO:0000256" key="4">
    <source>
        <dbReference type="ARBA" id="ARBA00009503"/>
    </source>
</evidence>
<dbReference type="GO" id="GO:0005829">
    <property type="term" value="C:cytosol"/>
    <property type="evidence" value="ECO:0007669"/>
    <property type="project" value="TreeGrafter"/>
</dbReference>
<reference evidence="14" key="1">
    <citation type="submission" date="2020-12" db="EMBL/GenBank/DDBJ databases">
        <title>Pontibaca salina gen. nov., sp. nov., isolated from marine sediment.</title>
        <authorList>
            <person name="Bo J."/>
            <person name="Wang S."/>
            <person name="Song X."/>
            <person name="Du Z."/>
        </authorList>
    </citation>
    <scope>NUCLEOTIDE SEQUENCE</scope>
    <source>
        <strain evidence="14">S1109L</strain>
    </source>
</reference>
<dbReference type="CDD" id="cd00739">
    <property type="entry name" value="DHPS"/>
    <property type="match status" value="1"/>
</dbReference>
<comment type="cofactor">
    <cofactor evidence="2 12">
        <name>Mg(2+)</name>
        <dbReference type="ChEBI" id="CHEBI:18420"/>
    </cofactor>
</comment>
<comment type="similarity">
    <text evidence="4 12">Belongs to the DHPS family.</text>
</comment>
<dbReference type="InterPro" id="IPR045031">
    <property type="entry name" value="DHP_synth-like"/>
</dbReference>
<protein>
    <recommendedName>
        <fullName evidence="6 12">Dihydropteroate synthase</fullName>
        <shortName evidence="12">DHPS</shortName>
        <ecNumber evidence="5 12">2.5.1.15</ecNumber>
    </recommendedName>
    <alternativeName>
        <fullName evidence="11 12">Dihydropteroate pyrophosphorylase</fullName>
    </alternativeName>
</protein>
<dbReference type="EC" id="2.5.1.15" evidence="5 12"/>
<dbReference type="InterPro" id="IPR000489">
    <property type="entry name" value="Pterin-binding_dom"/>
</dbReference>
<comment type="caution">
    <text evidence="14">The sequence shown here is derived from an EMBL/GenBank/DDBJ whole genome shotgun (WGS) entry which is preliminary data.</text>
</comment>
<comment type="catalytic activity">
    <reaction evidence="1">
        <text>(7,8-dihydropterin-6-yl)methyl diphosphate + 4-aminobenzoate = 7,8-dihydropteroate + diphosphate</text>
        <dbReference type="Rhea" id="RHEA:19949"/>
        <dbReference type="ChEBI" id="CHEBI:17836"/>
        <dbReference type="ChEBI" id="CHEBI:17839"/>
        <dbReference type="ChEBI" id="CHEBI:33019"/>
        <dbReference type="ChEBI" id="CHEBI:72950"/>
        <dbReference type="EC" id="2.5.1.15"/>
    </reaction>
</comment>
<evidence type="ECO:0000256" key="8">
    <source>
        <dbReference type="ARBA" id="ARBA00022723"/>
    </source>
</evidence>
<dbReference type="SUPFAM" id="SSF51717">
    <property type="entry name" value="Dihydropteroate synthetase-like"/>
    <property type="match status" value="1"/>
</dbReference>
<comment type="function">
    <text evidence="12">Catalyzes the condensation of para-aminobenzoate (pABA) with 6-hydroxymethyl-7,8-dihydropterin diphosphate (DHPt-PP) to form 7,8-dihydropteroate (H2Pte), the immediate precursor of folate derivatives.</text>
</comment>
<evidence type="ECO:0000256" key="1">
    <source>
        <dbReference type="ARBA" id="ARBA00000012"/>
    </source>
</evidence>
<evidence type="ECO:0000256" key="7">
    <source>
        <dbReference type="ARBA" id="ARBA00022679"/>
    </source>
</evidence>
<keyword evidence="10 12" id="KW-0289">Folate biosynthesis</keyword>
<evidence type="ECO:0000256" key="3">
    <source>
        <dbReference type="ARBA" id="ARBA00004763"/>
    </source>
</evidence>
<dbReference type="AlphaFoldDB" id="A0A934M2D7"/>
<sequence length="342" mass="35753">MSAARFRPLVQFGTTRPDGALSVAGGPLWFTQVERLARDEAPRILPATQTPAPVRKALTAPRSPIAGLELDTPRIMGILNVTPDSFSDGGRHADLQSAQAAAQAMLKAGADLIDIGGESTRPGSTTIAGAEEITRTVPVIAALQAETRVPISIDTRKAAVAQAALDAGAALVNDVSAFTHDDKLAPLCAARGVPVCVMHSQGDPATMQDDPRYDDVLLDVYDALEERISALEAVGIARSNIIADPGIGFGKTLAHNLTLLRNIAVFHGLGCALLLGVSRKGFIGHVGQEPRADARAPGSIAVGLAALAQGVQFLRVHDVAETVQAVRLWQAVHEGGYEDLDA</sequence>
<dbReference type="PROSITE" id="PS50972">
    <property type="entry name" value="PTERIN_BINDING"/>
    <property type="match status" value="1"/>
</dbReference>
<keyword evidence="7 12" id="KW-0808">Transferase</keyword>
<dbReference type="Proteomes" id="UP000613255">
    <property type="component" value="Unassembled WGS sequence"/>
</dbReference>
<dbReference type="FunFam" id="3.20.20.20:FF:000006">
    <property type="entry name" value="Dihydropteroate synthase"/>
    <property type="match status" value="1"/>
</dbReference>
<name>A0A934M2D7_9RHOB</name>
<keyword evidence="15" id="KW-1185">Reference proteome</keyword>
<dbReference type="Gene3D" id="3.20.20.20">
    <property type="entry name" value="Dihydropteroate synthase-like"/>
    <property type="match status" value="1"/>
</dbReference>
<evidence type="ECO:0000313" key="14">
    <source>
        <dbReference type="EMBL" id="MBI6630536.1"/>
    </source>
</evidence>
<keyword evidence="8 12" id="KW-0479">Metal-binding</keyword>
<evidence type="ECO:0000256" key="9">
    <source>
        <dbReference type="ARBA" id="ARBA00022842"/>
    </source>
</evidence>
<dbReference type="GO" id="GO:0046654">
    <property type="term" value="P:tetrahydrofolate biosynthetic process"/>
    <property type="evidence" value="ECO:0007669"/>
    <property type="project" value="TreeGrafter"/>
</dbReference>
<dbReference type="Pfam" id="PF00809">
    <property type="entry name" value="Pterin_bind"/>
    <property type="match status" value="1"/>
</dbReference>